<dbReference type="EMBL" id="ONZQ02000015">
    <property type="protein sequence ID" value="SPO06160.1"/>
    <property type="molecule type" value="Genomic_DNA"/>
</dbReference>
<name>A0AAE8N7F8_9PEZI</name>
<dbReference type="InterPro" id="IPR036322">
    <property type="entry name" value="WD40_repeat_dom_sf"/>
</dbReference>
<feature type="compositionally biased region" description="Basic and acidic residues" evidence="6">
    <location>
        <begin position="382"/>
        <end position="393"/>
    </location>
</feature>
<accession>A0AAE8N7F8</accession>
<proteinExistence type="inferred from homology"/>
<comment type="caution">
    <text evidence="7">The sequence shown here is derived from an EMBL/GenBank/DDBJ whole genome shotgun (WGS) entry which is preliminary data.</text>
</comment>
<evidence type="ECO:0000313" key="7">
    <source>
        <dbReference type="EMBL" id="SPO06160.1"/>
    </source>
</evidence>
<protein>
    <recommendedName>
        <fullName evidence="4">WD repeat-containing protein JIP5</fullName>
    </recommendedName>
    <alternativeName>
        <fullName evidence="5">WD repeat-containing protein jip5</fullName>
    </alternativeName>
</protein>
<feature type="region of interest" description="Disordered" evidence="6">
    <location>
        <begin position="346"/>
        <end position="440"/>
    </location>
</feature>
<reference evidence="7" key="1">
    <citation type="submission" date="2018-03" db="EMBL/GenBank/DDBJ databases">
        <authorList>
            <person name="Guldener U."/>
        </authorList>
    </citation>
    <scope>NUCLEOTIDE SEQUENCE</scope>
</reference>
<dbReference type="PANTHER" id="PTHR44019">
    <property type="entry name" value="WD REPEAT-CONTAINING PROTEIN 55"/>
    <property type="match status" value="1"/>
</dbReference>
<sequence>MFENVCTLPLTGAIVSQALHPTEPIVTVGLYNGRVQSFRLPATGRPSVDDMAKGTIETLWETRRHKQGCRALGYTPDGNAMFSAGADGFVKHFESRTGRVISKLNIPTYHNAPDHPSILHALDANHLLLGCDSGALHVFDVRANGLASRPARTTNPHGDCVSSINPVQAFEDEYLLKPASGPPRQFVTTGGSTIAVSDIRTDKVVESEDQEDDLLCATYVPGLGLKGAVHGALAVGCSTGVVTLWDRGSWDDQQDRVVIDKDESIDALVRVPAELGYGGRHGKAVFAATGDGRLTMIDTMKGRIIDGASLRHDDTEGVVAGGFDCYNRLITGGGMIVKVWEDLSELQGSGDEEEDEDEEEEDEEDDDSEAGEDEESEEDEEEAKKGTKRSRDESSDDSDSDSEDEREREKRERQRIKKEATAARLGPMGAHGILKFEGLD</sequence>
<comment type="similarity">
    <text evidence="1">Belongs to the WD repeat WDR55 family.</text>
</comment>
<gene>
    <name evidence="7" type="ORF">DNG_08849</name>
</gene>
<dbReference type="PANTHER" id="PTHR44019:SF20">
    <property type="entry name" value="WD REPEAT-CONTAINING PROTEIN 55"/>
    <property type="match status" value="1"/>
</dbReference>
<dbReference type="AlphaFoldDB" id="A0AAE8N7F8"/>
<dbReference type="SUPFAM" id="SSF50978">
    <property type="entry name" value="WD40 repeat-like"/>
    <property type="match status" value="1"/>
</dbReference>
<organism evidence="7 8">
    <name type="scientific">Cephalotrichum gorgonifer</name>
    <dbReference type="NCBI Taxonomy" id="2041049"/>
    <lineage>
        <taxon>Eukaryota</taxon>
        <taxon>Fungi</taxon>
        <taxon>Dikarya</taxon>
        <taxon>Ascomycota</taxon>
        <taxon>Pezizomycotina</taxon>
        <taxon>Sordariomycetes</taxon>
        <taxon>Hypocreomycetidae</taxon>
        <taxon>Microascales</taxon>
        <taxon>Microascaceae</taxon>
        <taxon>Cephalotrichum</taxon>
    </lineage>
</organism>
<dbReference type="Gene3D" id="2.130.10.10">
    <property type="entry name" value="YVTN repeat-like/Quinoprotein amine dehydrogenase"/>
    <property type="match status" value="2"/>
</dbReference>
<keyword evidence="8" id="KW-1185">Reference proteome</keyword>
<evidence type="ECO:0000256" key="2">
    <source>
        <dbReference type="ARBA" id="ARBA00022574"/>
    </source>
</evidence>
<keyword evidence="3" id="KW-0677">Repeat</keyword>
<evidence type="ECO:0000313" key="8">
    <source>
        <dbReference type="Proteomes" id="UP001187682"/>
    </source>
</evidence>
<dbReference type="Proteomes" id="UP001187682">
    <property type="component" value="Unassembled WGS sequence"/>
</dbReference>
<keyword evidence="2" id="KW-0853">WD repeat</keyword>
<feature type="compositionally biased region" description="Basic and acidic residues" evidence="6">
    <location>
        <begin position="405"/>
        <end position="421"/>
    </location>
</feature>
<evidence type="ECO:0000256" key="4">
    <source>
        <dbReference type="ARBA" id="ARBA00039238"/>
    </source>
</evidence>
<dbReference type="InterPro" id="IPR050505">
    <property type="entry name" value="WDR55/POC1"/>
</dbReference>
<evidence type="ECO:0000256" key="3">
    <source>
        <dbReference type="ARBA" id="ARBA00022737"/>
    </source>
</evidence>
<evidence type="ECO:0000256" key="1">
    <source>
        <dbReference type="ARBA" id="ARBA00007625"/>
    </source>
</evidence>
<dbReference type="InterPro" id="IPR015943">
    <property type="entry name" value="WD40/YVTN_repeat-like_dom_sf"/>
</dbReference>
<evidence type="ECO:0000256" key="5">
    <source>
        <dbReference type="ARBA" id="ARBA00039514"/>
    </source>
</evidence>
<feature type="compositionally biased region" description="Acidic residues" evidence="6">
    <location>
        <begin position="350"/>
        <end position="381"/>
    </location>
</feature>
<feature type="compositionally biased region" description="Acidic residues" evidence="6">
    <location>
        <begin position="394"/>
        <end position="404"/>
    </location>
</feature>
<evidence type="ECO:0000256" key="6">
    <source>
        <dbReference type="SAM" id="MobiDB-lite"/>
    </source>
</evidence>